<dbReference type="Proteomes" id="UP000078492">
    <property type="component" value="Unassembled WGS sequence"/>
</dbReference>
<dbReference type="Gene3D" id="3.30.70.120">
    <property type="match status" value="1"/>
</dbReference>
<dbReference type="AlphaFoldDB" id="A0A151K3B6"/>
<organism evidence="2 3">
    <name type="scientific">Trachymyrmex cornetzi</name>
    <dbReference type="NCBI Taxonomy" id="471704"/>
    <lineage>
        <taxon>Eukaryota</taxon>
        <taxon>Metazoa</taxon>
        <taxon>Ecdysozoa</taxon>
        <taxon>Arthropoda</taxon>
        <taxon>Hexapoda</taxon>
        <taxon>Insecta</taxon>
        <taxon>Pterygota</taxon>
        <taxon>Neoptera</taxon>
        <taxon>Endopterygota</taxon>
        <taxon>Hymenoptera</taxon>
        <taxon>Apocrita</taxon>
        <taxon>Aculeata</taxon>
        <taxon>Formicoidea</taxon>
        <taxon>Formicidae</taxon>
        <taxon>Myrmicinae</taxon>
        <taxon>Trachymyrmex</taxon>
    </lineage>
</organism>
<comment type="caution">
    <text evidence="2">The sequence shown here is derived from an EMBL/GenBank/DDBJ whole genome shotgun (WGS) entry which is preliminary data.</text>
</comment>
<dbReference type="InterPro" id="IPR011322">
    <property type="entry name" value="N-reg_PII-like_a/b"/>
</dbReference>
<sequence>IVYTTAASLQDAEFLINKVMENKLAACVNVIESDRSYYIWEGNLQSEVEVYIIFKTMCEKSAELSALILREHTYKTPALLMWNVTASNDFHKYVTDAILK</sequence>
<dbReference type="EMBL" id="LKEY01014817">
    <property type="protein sequence ID" value="KYN50491.1"/>
    <property type="molecule type" value="Genomic_DNA"/>
</dbReference>
<evidence type="ECO:0000313" key="3">
    <source>
        <dbReference type="Proteomes" id="UP000078492"/>
    </source>
</evidence>
<dbReference type="SUPFAM" id="SSF54913">
    <property type="entry name" value="GlnB-like"/>
    <property type="match status" value="1"/>
</dbReference>
<dbReference type="InterPro" id="IPR004323">
    <property type="entry name" value="Ion_tolerance_CutA"/>
</dbReference>
<dbReference type="GO" id="GO:0010038">
    <property type="term" value="P:response to metal ion"/>
    <property type="evidence" value="ECO:0007669"/>
    <property type="project" value="InterPro"/>
</dbReference>
<protein>
    <submittedName>
        <fullName evidence="2">Divalent-cation tolerance protein CutA</fullName>
    </submittedName>
</protein>
<comment type="similarity">
    <text evidence="1">Belongs to the CutA family.</text>
</comment>
<name>A0A151K3B6_9HYME</name>
<dbReference type="PANTHER" id="PTHR23419:SF8">
    <property type="entry name" value="FI09726P"/>
    <property type="match status" value="1"/>
</dbReference>
<evidence type="ECO:0000313" key="2">
    <source>
        <dbReference type="EMBL" id="KYN50491.1"/>
    </source>
</evidence>
<accession>A0A151K3B6</accession>
<proteinExistence type="inferred from homology"/>
<dbReference type="PANTHER" id="PTHR23419">
    <property type="entry name" value="DIVALENT CATION TOLERANCE CUTA-RELATED"/>
    <property type="match status" value="1"/>
</dbReference>
<gene>
    <name evidence="2" type="ORF">ALC57_00129</name>
</gene>
<dbReference type="STRING" id="471704.A0A151K3B6"/>
<evidence type="ECO:0000256" key="1">
    <source>
        <dbReference type="ARBA" id="ARBA00010169"/>
    </source>
</evidence>
<feature type="non-terminal residue" evidence="2">
    <location>
        <position position="1"/>
    </location>
</feature>
<dbReference type="InterPro" id="IPR015867">
    <property type="entry name" value="N-reg_PII/ATP_PRibTrfase_C"/>
</dbReference>
<keyword evidence="3" id="KW-1185">Reference proteome</keyword>
<dbReference type="Pfam" id="PF03091">
    <property type="entry name" value="CutA1"/>
    <property type="match status" value="1"/>
</dbReference>
<reference evidence="2 3" key="1">
    <citation type="submission" date="2015-09" db="EMBL/GenBank/DDBJ databases">
        <title>Trachymyrmex cornetzi WGS genome.</title>
        <authorList>
            <person name="Nygaard S."/>
            <person name="Hu H."/>
            <person name="Boomsma J."/>
            <person name="Zhang G."/>
        </authorList>
    </citation>
    <scope>NUCLEOTIDE SEQUENCE [LARGE SCALE GENOMIC DNA]</scope>
    <source>
        <strain evidence="2">Tcor2-1</strain>
        <tissue evidence="2">Whole body</tissue>
    </source>
</reference>
<dbReference type="GO" id="GO:0005507">
    <property type="term" value="F:copper ion binding"/>
    <property type="evidence" value="ECO:0007669"/>
    <property type="project" value="TreeGrafter"/>
</dbReference>